<name>A0A0A8XN37_ARUDO</name>
<reference evidence="1" key="2">
    <citation type="journal article" date="2015" name="Data Brief">
        <title>Shoot transcriptome of the giant reed, Arundo donax.</title>
        <authorList>
            <person name="Barrero R.A."/>
            <person name="Guerrero F.D."/>
            <person name="Moolhuijzen P."/>
            <person name="Goolsby J.A."/>
            <person name="Tidwell J."/>
            <person name="Bellgard S.E."/>
            <person name="Bellgard M.I."/>
        </authorList>
    </citation>
    <scope>NUCLEOTIDE SEQUENCE</scope>
    <source>
        <tissue evidence="1">Shoot tissue taken approximately 20 cm above the soil surface</tissue>
    </source>
</reference>
<organism evidence="1">
    <name type="scientific">Arundo donax</name>
    <name type="common">Giant reed</name>
    <name type="synonym">Donax arundinaceus</name>
    <dbReference type="NCBI Taxonomy" id="35708"/>
    <lineage>
        <taxon>Eukaryota</taxon>
        <taxon>Viridiplantae</taxon>
        <taxon>Streptophyta</taxon>
        <taxon>Embryophyta</taxon>
        <taxon>Tracheophyta</taxon>
        <taxon>Spermatophyta</taxon>
        <taxon>Magnoliopsida</taxon>
        <taxon>Liliopsida</taxon>
        <taxon>Poales</taxon>
        <taxon>Poaceae</taxon>
        <taxon>PACMAD clade</taxon>
        <taxon>Arundinoideae</taxon>
        <taxon>Arundineae</taxon>
        <taxon>Arundo</taxon>
    </lineage>
</organism>
<accession>A0A0A8XN37</accession>
<dbReference type="AlphaFoldDB" id="A0A0A8XN37"/>
<reference evidence="1" key="1">
    <citation type="submission" date="2014-09" db="EMBL/GenBank/DDBJ databases">
        <authorList>
            <person name="Magalhaes I.L.F."/>
            <person name="Oliveira U."/>
            <person name="Santos F.R."/>
            <person name="Vidigal T.H.D.A."/>
            <person name="Brescovit A.D."/>
            <person name="Santos A.J."/>
        </authorList>
    </citation>
    <scope>NUCLEOTIDE SEQUENCE</scope>
    <source>
        <tissue evidence="1">Shoot tissue taken approximately 20 cm above the soil surface</tissue>
    </source>
</reference>
<proteinExistence type="predicted"/>
<evidence type="ECO:0000313" key="1">
    <source>
        <dbReference type="EMBL" id="JAD14609.1"/>
    </source>
</evidence>
<dbReference type="EMBL" id="GBRH01283286">
    <property type="protein sequence ID" value="JAD14609.1"/>
    <property type="molecule type" value="Transcribed_RNA"/>
</dbReference>
<protein>
    <submittedName>
        <fullName evidence="1">Uncharacterized protein</fullName>
    </submittedName>
</protein>
<sequence>MENNNNEAYWGYGALFLSSSKTFHQHTVTASLQKRSKSQHIAWQRRSAA</sequence>